<keyword evidence="1" id="KW-1133">Transmembrane helix</keyword>
<dbReference type="RefSeq" id="WP_185128025.1">
    <property type="nucleotide sequence ID" value="NZ_JACJVO010000007.1"/>
</dbReference>
<gene>
    <name evidence="2" type="ORF">H7C18_05530</name>
</gene>
<keyword evidence="3" id="KW-1185">Reference proteome</keyword>
<accession>A0A7X0SI06</accession>
<sequence length="172" mass="20357">MSRSWERMVERNSKQLNKKRKKEGKSAISAPAAHIDRFRGRSYVVPVLLVLLTLLFIFISQPWSEDFKQQAGVFWVTIACYLLLAVFYYFRRPYLVVGKDYLETRRFSGYKRLKPPEIRKLVQQPGYVIVESVKGGNWVFSRAMNRYPIEEMGQRLQAFAALHHIEWEHKTK</sequence>
<evidence type="ECO:0000313" key="3">
    <source>
        <dbReference type="Proteomes" id="UP000564644"/>
    </source>
</evidence>
<dbReference type="EMBL" id="JACJVO010000007">
    <property type="protein sequence ID" value="MBB6730355.1"/>
    <property type="molecule type" value="Genomic_DNA"/>
</dbReference>
<reference evidence="2 3" key="1">
    <citation type="submission" date="2020-08" db="EMBL/GenBank/DDBJ databases">
        <title>Cohnella phylogeny.</title>
        <authorList>
            <person name="Dunlap C."/>
        </authorList>
    </citation>
    <scope>NUCLEOTIDE SEQUENCE [LARGE SCALE GENOMIC DNA]</scope>
    <source>
        <strain evidence="2 3">CBP 2801</strain>
    </source>
</reference>
<feature type="transmembrane region" description="Helical" evidence="1">
    <location>
        <begin position="72"/>
        <end position="90"/>
    </location>
</feature>
<dbReference type="Proteomes" id="UP000564644">
    <property type="component" value="Unassembled WGS sequence"/>
</dbReference>
<keyword evidence="1" id="KW-0472">Membrane</keyword>
<feature type="transmembrane region" description="Helical" evidence="1">
    <location>
        <begin position="43"/>
        <end position="60"/>
    </location>
</feature>
<keyword evidence="1" id="KW-0812">Transmembrane</keyword>
<evidence type="ECO:0000313" key="2">
    <source>
        <dbReference type="EMBL" id="MBB6730355.1"/>
    </source>
</evidence>
<name>A0A7X0SI06_9BACL</name>
<proteinExistence type="predicted"/>
<evidence type="ECO:0000256" key="1">
    <source>
        <dbReference type="SAM" id="Phobius"/>
    </source>
</evidence>
<organism evidence="2 3">
    <name type="scientific">Cohnella zeiphila</name>
    <dbReference type="NCBI Taxonomy" id="2761120"/>
    <lineage>
        <taxon>Bacteria</taxon>
        <taxon>Bacillati</taxon>
        <taxon>Bacillota</taxon>
        <taxon>Bacilli</taxon>
        <taxon>Bacillales</taxon>
        <taxon>Paenibacillaceae</taxon>
        <taxon>Cohnella</taxon>
    </lineage>
</organism>
<comment type="caution">
    <text evidence="2">The sequence shown here is derived from an EMBL/GenBank/DDBJ whole genome shotgun (WGS) entry which is preliminary data.</text>
</comment>
<dbReference type="AlphaFoldDB" id="A0A7X0SI06"/>
<protein>
    <recommendedName>
        <fullName evidence="4">Methyltransferase</fullName>
    </recommendedName>
</protein>
<evidence type="ECO:0008006" key="4">
    <source>
        <dbReference type="Google" id="ProtNLM"/>
    </source>
</evidence>